<accession>A0A6J1TGG7</accession>
<evidence type="ECO:0000313" key="2">
    <source>
        <dbReference type="RefSeq" id="XP_026292579.1"/>
    </source>
</evidence>
<dbReference type="AlphaFoldDB" id="A0A6J1TGG7"/>
<protein>
    <submittedName>
        <fullName evidence="2">Uncharacterized protein LOC113216957</fullName>
    </submittedName>
</protein>
<evidence type="ECO:0000313" key="1">
    <source>
        <dbReference type="Proteomes" id="UP000504606"/>
    </source>
</evidence>
<dbReference type="KEGG" id="foc:113216957"/>
<reference evidence="2" key="1">
    <citation type="submission" date="2025-08" db="UniProtKB">
        <authorList>
            <consortium name="RefSeq"/>
        </authorList>
    </citation>
    <scope>IDENTIFICATION</scope>
    <source>
        <tissue evidence="2">Whole organism</tissue>
    </source>
</reference>
<dbReference type="GeneID" id="113216957"/>
<sequence length="148" mass="16511">MPPRRDEQWVLEWASPEHSRHQRGTTCCRVAMKFNSKLFLFCACAVILCSVAFAAEEASLECSEAGTPHWLKSSTARQTIVDLINKLFKCAEKSIGKYAKIGATLVADVTSCVSKFPNDFFKCLAKLDVPQKISEIMNEFLATIKCIT</sequence>
<dbReference type="OrthoDB" id="10471210at2759"/>
<organism evidence="1 2">
    <name type="scientific">Frankliniella occidentalis</name>
    <name type="common">Western flower thrips</name>
    <name type="synonym">Euthrips occidentalis</name>
    <dbReference type="NCBI Taxonomy" id="133901"/>
    <lineage>
        <taxon>Eukaryota</taxon>
        <taxon>Metazoa</taxon>
        <taxon>Ecdysozoa</taxon>
        <taxon>Arthropoda</taxon>
        <taxon>Hexapoda</taxon>
        <taxon>Insecta</taxon>
        <taxon>Pterygota</taxon>
        <taxon>Neoptera</taxon>
        <taxon>Paraneoptera</taxon>
        <taxon>Thysanoptera</taxon>
        <taxon>Terebrantia</taxon>
        <taxon>Thripoidea</taxon>
        <taxon>Thripidae</taxon>
        <taxon>Frankliniella</taxon>
    </lineage>
</organism>
<dbReference type="Proteomes" id="UP000504606">
    <property type="component" value="Unplaced"/>
</dbReference>
<gene>
    <name evidence="2" type="primary">LOC113216957</name>
</gene>
<name>A0A6J1TGG7_FRAOC</name>
<dbReference type="RefSeq" id="XP_026292579.1">
    <property type="nucleotide sequence ID" value="XM_026436794.2"/>
</dbReference>
<keyword evidence="1" id="KW-1185">Reference proteome</keyword>
<proteinExistence type="predicted"/>